<reference evidence="2" key="1">
    <citation type="journal article" date="2014" name="Int. J. Syst. Evol. Microbiol.">
        <title>Complete genome sequence of Corynebacterium casei LMG S-19264T (=DSM 44701T), isolated from a smear-ripened cheese.</title>
        <authorList>
            <consortium name="US DOE Joint Genome Institute (JGI-PGF)"/>
            <person name="Walter F."/>
            <person name="Albersmeier A."/>
            <person name="Kalinowski J."/>
            <person name="Ruckert C."/>
        </authorList>
    </citation>
    <scope>NUCLEOTIDE SEQUENCE</scope>
    <source>
        <strain evidence="2">CGMCC 1.12214</strain>
    </source>
</reference>
<proteinExistence type="predicted"/>
<sequence length="76" mass="8411">MSLAFFREDPARSFSPREKAAAERADGARPNDAPRRPCERSEAIQAAGVELVAPRLNCFVAPLLAMTDETRDHRPC</sequence>
<evidence type="ECO:0000313" key="3">
    <source>
        <dbReference type="Proteomes" id="UP000603912"/>
    </source>
</evidence>
<feature type="region of interest" description="Disordered" evidence="1">
    <location>
        <begin position="1"/>
        <end position="39"/>
    </location>
</feature>
<dbReference type="Proteomes" id="UP000603912">
    <property type="component" value="Unassembled WGS sequence"/>
</dbReference>
<comment type="caution">
    <text evidence="2">The sequence shown here is derived from an EMBL/GenBank/DDBJ whole genome shotgun (WGS) entry which is preliminary data.</text>
</comment>
<accession>A0A917MGS6</accession>
<protein>
    <submittedName>
        <fullName evidence="2">Uncharacterized protein</fullName>
    </submittedName>
</protein>
<reference evidence="2" key="2">
    <citation type="submission" date="2020-09" db="EMBL/GenBank/DDBJ databases">
        <authorList>
            <person name="Sun Q."/>
            <person name="Zhou Y."/>
        </authorList>
    </citation>
    <scope>NUCLEOTIDE SEQUENCE</scope>
    <source>
        <strain evidence="2">CGMCC 1.12214</strain>
    </source>
</reference>
<gene>
    <name evidence="2" type="ORF">GCM10007036_18030</name>
</gene>
<organism evidence="2 3">
    <name type="scientific">Alsobacter metallidurans</name>
    <dbReference type="NCBI Taxonomy" id="340221"/>
    <lineage>
        <taxon>Bacteria</taxon>
        <taxon>Pseudomonadati</taxon>
        <taxon>Pseudomonadota</taxon>
        <taxon>Alphaproteobacteria</taxon>
        <taxon>Hyphomicrobiales</taxon>
        <taxon>Alsobacteraceae</taxon>
        <taxon>Alsobacter</taxon>
    </lineage>
</organism>
<keyword evidence="3" id="KW-1185">Reference proteome</keyword>
<evidence type="ECO:0000313" key="2">
    <source>
        <dbReference type="EMBL" id="GGH16948.1"/>
    </source>
</evidence>
<dbReference type="AlphaFoldDB" id="A0A917MGS6"/>
<dbReference type="EMBL" id="BMES01000001">
    <property type="protein sequence ID" value="GGH16948.1"/>
    <property type="molecule type" value="Genomic_DNA"/>
</dbReference>
<name>A0A917MGS6_9HYPH</name>
<evidence type="ECO:0000256" key="1">
    <source>
        <dbReference type="SAM" id="MobiDB-lite"/>
    </source>
</evidence>